<dbReference type="AlphaFoldDB" id="A0A1B7MQH8"/>
<feature type="region of interest" description="Disordered" evidence="1">
    <location>
        <begin position="220"/>
        <end position="254"/>
    </location>
</feature>
<evidence type="ECO:0008006" key="5">
    <source>
        <dbReference type="Google" id="ProtNLM"/>
    </source>
</evidence>
<dbReference type="OrthoDB" id="2796893at2759"/>
<feature type="compositionally biased region" description="Polar residues" evidence="1">
    <location>
        <begin position="226"/>
        <end position="238"/>
    </location>
</feature>
<keyword evidence="2" id="KW-1133">Transmembrane helix</keyword>
<keyword evidence="4" id="KW-1185">Reference proteome</keyword>
<feature type="region of interest" description="Disordered" evidence="1">
    <location>
        <begin position="293"/>
        <end position="431"/>
    </location>
</feature>
<evidence type="ECO:0000313" key="4">
    <source>
        <dbReference type="Proteomes" id="UP000092154"/>
    </source>
</evidence>
<name>A0A1B7MQH8_9AGAM</name>
<feature type="compositionally biased region" description="Polar residues" evidence="1">
    <location>
        <begin position="391"/>
        <end position="406"/>
    </location>
</feature>
<gene>
    <name evidence="3" type="ORF">K503DRAFT_785473</name>
</gene>
<evidence type="ECO:0000313" key="3">
    <source>
        <dbReference type="EMBL" id="OAX34853.1"/>
    </source>
</evidence>
<protein>
    <recommendedName>
        <fullName evidence="5">Mid2 domain-containing protein</fullName>
    </recommendedName>
</protein>
<dbReference type="Gene3D" id="1.20.5.510">
    <property type="entry name" value="Single helix bin"/>
    <property type="match status" value="1"/>
</dbReference>
<sequence length="431" mass="45368">MQCPSWSSNTKGQTPCQVVQQVDNACKYTYDTISPPSSEVSFVPAGSNVTQCTCSWASYNLLSACMYCASSSPALVSWDQWTINCGDMTSTTYFPSGITSNLSIPYYANYDPSTYTNGTFSTSIASGLSAASMPDLTGDPVPSTSSSSGSSSSSSTTPMAAIVGGVIGGVVLLLLFCGFFLFIFCRRRKRSAQFSQEMTSSPWNGSHFTVAATKNMTRAPLAPSGYPQTSAPMSTSPYSPHRMPHMPSTTSLSSLRIASPTSPGHGMPLSPSVLPMSSPINDAADVISPFLAQTPSRPANTLRNEKGAPVTPETTPERATSPQSPRSRMNPPPYVPSSPSSSHARSGSNASRGISISKHFRQGSVSGGTSISSMMGNKKRPHARRMRTEGSIDSTRSMATTASVSDNGAGRNIRTTLERTTTSAASRGPAV</sequence>
<evidence type="ECO:0000256" key="2">
    <source>
        <dbReference type="SAM" id="Phobius"/>
    </source>
</evidence>
<dbReference type="Proteomes" id="UP000092154">
    <property type="component" value="Unassembled WGS sequence"/>
</dbReference>
<feature type="compositionally biased region" description="Polar residues" evidence="1">
    <location>
        <begin position="312"/>
        <end position="327"/>
    </location>
</feature>
<proteinExistence type="predicted"/>
<keyword evidence="2" id="KW-0812">Transmembrane</keyword>
<dbReference type="STRING" id="1314800.A0A1B7MQH8"/>
<feature type="transmembrane region" description="Helical" evidence="2">
    <location>
        <begin position="159"/>
        <end position="184"/>
    </location>
</feature>
<accession>A0A1B7MQH8</accession>
<dbReference type="InParanoid" id="A0A1B7MQH8"/>
<feature type="compositionally biased region" description="Polar residues" evidence="1">
    <location>
        <begin position="293"/>
        <end position="302"/>
    </location>
</feature>
<feature type="compositionally biased region" description="Low complexity" evidence="1">
    <location>
        <begin position="337"/>
        <end position="353"/>
    </location>
</feature>
<feature type="compositionally biased region" description="Polar residues" evidence="1">
    <location>
        <begin position="363"/>
        <end position="375"/>
    </location>
</feature>
<reference evidence="3 4" key="1">
    <citation type="submission" date="2016-06" db="EMBL/GenBank/DDBJ databases">
        <title>Comparative genomics of the ectomycorrhizal sister species Rhizopogon vinicolor and Rhizopogon vesiculosus (Basidiomycota: Boletales) reveals a divergence of the mating type B locus.</title>
        <authorList>
            <consortium name="DOE Joint Genome Institute"/>
            <person name="Mujic A.B."/>
            <person name="Kuo A."/>
            <person name="Tritt A."/>
            <person name="Lipzen A."/>
            <person name="Chen C."/>
            <person name="Johnson J."/>
            <person name="Sharma A."/>
            <person name="Barry K."/>
            <person name="Grigoriev I.V."/>
            <person name="Spatafora J.W."/>
        </authorList>
    </citation>
    <scope>NUCLEOTIDE SEQUENCE [LARGE SCALE GENOMIC DNA]</scope>
    <source>
        <strain evidence="3 4">AM-OR11-026</strain>
    </source>
</reference>
<evidence type="ECO:0000256" key="1">
    <source>
        <dbReference type="SAM" id="MobiDB-lite"/>
    </source>
</evidence>
<organism evidence="3 4">
    <name type="scientific">Rhizopogon vinicolor AM-OR11-026</name>
    <dbReference type="NCBI Taxonomy" id="1314800"/>
    <lineage>
        <taxon>Eukaryota</taxon>
        <taxon>Fungi</taxon>
        <taxon>Dikarya</taxon>
        <taxon>Basidiomycota</taxon>
        <taxon>Agaricomycotina</taxon>
        <taxon>Agaricomycetes</taxon>
        <taxon>Agaricomycetidae</taxon>
        <taxon>Boletales</taxon>
        <taxon>Suillineae</taxon>
        <taxon>Rhizopogonaceae</taxon>
        <taxon>Rhizopogon</taxon>
    </lineage>
</organism>
<keyword evidence="2" id="KW-0472">Membrane</keyword>
<dbReference type="EMBL" id="KV448560">
    <property type="protein sequence ID" value="OAX34853.1"/>
    <property type="molecule type" value="Genomic_DNA"/>
</dbReference>
<feature type="compositionally biased region" description="Polar residues" evidence="1">
    <location>
        <begin position="413"/>
        <end position="425"/>
    </location>
</feature>